<dbReference type="OrthoDB" id="583051at2"/>
<evidence type="ECO:0000313" key="1">
    <source>
        <dbReference type="EMBL" id="SFR18461.1"/>
    </source>
</evidence>
<dbReference type="InterPro" id="IPR004027">
    <property type="entry name" value="SEC_C_motif"/>
</dbReference>
<dbReference type="Proteomes" id="UP000199302">
    <property type="component" value="Unassembled WGS sequence"/>
</dbReference>
<dbReference type="Pfam" id="PF02810">
    <property type="entry name" value="SEC-C"/>
    <property type="match status" value="1"/>
</dbReference>
<accession>A0A1I6ELM7</accession>
<gene>
    <name evidence="1" type="ORF">SAMN04515673_1147</name>
</gene>
<dbReference type="EMBL" id="FOYI01000014">
    <property type="protein sequence ID" value="SFR18461.1"/>
    <property type="molecule type" value="Genomic_DNA"/>
</dbReference>
<dbReference type="SUPFAM" id="SSF103642">
    <property type="entry name" value="Sec-C motif"/>
    <property type="match status" value="1"/>
</dbReference>
<dbReference type="AlphaFoldDB" id="A0A1I6ELM7"/>
<dbReference type="RefSeq" id="WP_092082235.1">
    <property type="nucleotide sequence ID" value="NZ_FOYI01000014.1"/>
</dbReference>
<organism evidence="1 2">
    <name type="scientific">Poseidonocella sedimentorum</name>
    <dbReference type="NCBI Taxonomy" id="871652"/>
    <lineage>
        <taxon>Bacteria</taxon>
        <taxon>Pseudomonadati</taxon>
        <taxon>Pseudomonadota</taxon>
        <taxon>Alphaproteobacteria</taxon>
        <taxon>Rhodobacterales</taxon>
        <taxon>Roseobacteraceae</taxon>
        <taxon>Poseidonocella</taxon>
    </lineage>
</organism>
<evidence type="ECO:0000313" key="2">
    <source>
        <dbReference type="Proteomes" id="UP000199302"/>
    </source>
</evidence>
<dbReference type="STRING" id="871652.SAMN04515673_1147"/>
<protein>
    <submittedName>
        <fullName evidence="1">SEC-C motif-containing protein</fullName>
    </submittedName>
</protein>
<proteinExistence type="predicted"/>
<sequence length="369" mass="40535">MKGRDRNAPCWCGSGKKYKKCHLGREDQEKGNPWQAVEVNRKAFTKKKCCARDVGLGACEGGVIKAHTVSRGPNLSKIAKNGHVLQYSASIPDLNKNGGKLSIKKIGVKEASVFYGFCSKHDRDLFSCIENEPFSGRADQCLAVAYRSMSRELYGKDAGAHLRETLREADKGLGPLEQVFLQQMLDDIETGNEAARRELKATHDRLTEALAKQQTGALKSMIFEFDAPLPFMVAGAWSPFTDLGGRDLQNGFADEFLEQVMVSSFALDGGAMICVSWLNSDNAPGLRIAEQLLAQSNDQLASVFLQFAVKHEENVFFEQDWFYGLDAEARVRLDQLAADGIDPMDSVPSVPIESGLDLQLPRCSGAFGT</sequence>
<reference evidence="1 2" key="1">
    <citation type="submission" date="2016-10" db="EMBL/GenBank/DDBJ databases">
        <authorList>
            <person name="de Groot N.N."/>
        </authorList>
    </citation>
    <scope>NUCLEOTIDE SEQUENCE [LARGE SCALE GENOMIC DNA]</scope>
    <source>
        <strain evidence="2">KMM 9023,NRIC 0796,JCM 17311,KCTC 23692</strain>
    </source>
</reference>
<name>A0A1I6ELM7_9RHOB</name>
<dbReference type="Gene3D" id="3.10.450.50">
    <property type="match status" value="1"/>
</dbReference>
<keyword evidence="2" id="KW-1185">Reference proteome</keyword>